<dbReference type="InterPro" id="IPR012660">
    <property type="entry name" value="YiiD_C"/>
</dbReference>
<accession>A0A091B1U1</accession>
<sequence length="149" mass="16157">MSRLDELNAHYDAMPPVAAMRIRATAYDGDCLRLHAPLASNVNDKDCAFGGSLASIMTLAGWGLLTLRLGDAGIDSDVYVADSQIRYLRPLFTDLEAEARLAVDVDWDAVLRAWRERGRARASIVSRVLGPDGAPVAELTARFAALRGD</sequence>
<gene>
    <name evidence="2" type="ORF">N790_09830</name>
</gene>
<dbReference type="PATRIC" id="fig|1384054.3.peg.2075"/>
<dbReference type="SUPFAM" id="SSF54637">
    <property type="entry name" value="Thioesterase/thiol ester dehydrase-isomerase"/>
    <property type="match status" value="1"/>
</dbReference>
<dbReference type="OrthoDB" id="572024at2"/>
<evidence type="ECO:0000313" key="2">
    <source>
        <dbReference type="EMBL" id="KFN45507.1"/>
    </source>
</evidence>
<organism evidence="2 3">
    <name type="scientific">Arenimonas malthae CC-JY-1</name>
    <dbReference type="NCBI Taxonomy" id="1384054"/>
    <lineage>
        <taxon>Bacteria</taxon>
        <taxon>Pseudomonadati</taxon>
        <taxon>Pseudomonadota</taxon>
        <taxon>Gammaproteobacteria</taxon>
        <taxon>Lysobacterales</taxon>
        <taxon>Lysobacteraceae</taxon>
        <taxon>Arenimonas</taxon>
    </lineage>
</organism>
<dbReference type="NCBIfam" id="TIGR02447">
    <property type="entry name" value="yiiD_Cterm"/>
    <property type="match status" value="1"/>
</dbReference>
<comment type="caution">
    <text evidence="2">The sequence shown here is derived from an EMBL/GenBank/DDBJ whole genome shotgun (WGS) entry which is preliminary data.</text>
</comment>
<dbReference type="EMBL" id="AVCH01000181">
    <property type="protein sequence ID" value="KFN45507.1"/>
    <property type="molecule type" value="Genomic_DNA"/>
</dbReference>
<reference evidence="2 3" key="1">
    <citation type="submission" date="2013-09" db="EMBL/GenBank/DDBJ databases">
        <title>Genome sequencing of Arenimonas malthae.</title>
        <authorList>
            <person name="Chen F."/>
            <person name="Wang G."/>
        </authorList>
    </citation>
    <scope>NUCLEOTIDE SEQUENCE [LARGE SCALE GENOMIC DNA]</scope>
    <source>
        <strain evidence="2 3">CC-JY-1</strain>
    </source>
</reference>
<protein>
    <recommendedName>
        <fullName evidence="1">Thioesterase putative domain-containing protein</fullName>
    </recommendedName>
</protein>
<keyword evidence="3" id="KW-1185">Reference proteome</keyword>
<proteinExistence type="predicted"/>
<evidence type="ECO:0000259" key="1">
    <source>
        <dbReference type="Pfam" id="PF09500"/>
    </source>
</evidence>
<feature type="domain" description="Thioesterase putative" evidence="1">
    <location>
        <begin position="11"/>
        <end position="146"/>
    </location>
</feature>
<name>A0A091B1U1_9GAMM</name>
<dbReference type="InterPro" id="IPR029069">
    <property type="entry name" value="HotDog_dom_sf"/>
</dbReference>
<dbReference type="AlphaFoldDB" id="A0A091B1U1"/>
<dbReference type="Pfam" id="PF09500">
    <property type="entry name" value="YiiD_C"/>
    <property type="match status" value="1"/>
</dbReference>
<dbReference type="Gene3D" id="3.10.129.10">
    <property type="entry name" value="Hotdog Thioesterase"/>
    <property type="match status" value="1"/>
</dbReference>
<dbReference type="eggNOG" id="COG2050">
    <property type="taxonomic scope" value="Bacteria"/>
</dbReference>
<dbReference type="STRING" id="1384054.N790_09830"/>
<evidence type="ECO:0000313" key="3">
    <source>
        <dbReference type="Proteomes" id="UP000029392"/>
    </source>
</evidence>
<dbReference type="Proteomes" id="UP000029392">
    <property type="component" value="Unassembled WGS sequence"/>
</dbReference>
<dbReference type="RefSeq" id="WP_043804183.1">
    <property type="nucleotide sequence ID" value="NZ_AVCH01000181.1"/>
</dbReference>